<dbReference type="Gene3D" id="3.60.130.30">
    <property type="match status" value="1"/>
</dbReference>
<reference evidence="1 2" key="1">
    <citation type="journal article" date="2024" name="J Genomics">
        <title>Draft genome sequencing and assembly of Favolaschia claudopus CIRM-BRFM 2984 isolated from oak limbs.</title>
        <authorList>
            <person name="Navarro D."/>
            <person name="Drula E."/>
            <person name="Chaduli D."/>
            <person name="Cazenave R."/>
            <person name="Ahrendt S."/>
            <person name="Wang J."/>
            <person name="Lipzen A."/>
            <person name="Daum C."/>
            <person name="Barry K."/>
            <person name="Grigoriev I.V."/>
            <person name="Favel A."/>
            <person name="Rosso M.N."/>
            <person name="Martin F."/>
        </authorList>
    </citation>
    <scope>NUCLEOTIDE SEQUENCE [LARGE SCALE GENOMIC DNA]</scope>
    <source>
        <strain evidence="1 2">CIRM-BRFM 2984</strain>
    </source>
</reference>
<evidence type="ECO:0000313" key="1">
    <source>
        <dbReference type="EMBL" id="KAK7057365.1"/>
    </source>
</evidence>
<dbReference type="EMBL" id="JAWWNJ010000004">
    <property type="protein sequence ID" value="KAK7057365.1"/>
    <property type="molecule type" value="Genomic_DNA"/>
</dbReference>
<accession>A0AAW0DZF6</accession>
<dbReference type="Proteomes" id="UP001362999">
    <property type="component" value="Unassembled WGS sequence"/>
</dbReference>
<dbReference type="AlphaFoldDB" id="A0AAW0DZF6"/>
<evidence type="ECO:0000313" key="2">
    <source>
        <dbReference type="Proteomes" id="UP001362999"/>
    </source>
</evidence>
<name>A0AAW0DZF6_9AGAR</name>
<comment type="caution">
    <text evidence="1">The sequence shown here is derived from an EMBL/GenBank/DDBJ whole genome shotgun (WGS) entry which is preliminary data.</text>
</comment>
<proteinExistence type="predicted"/>
<protein>
    <submittedName>
        <fullName evidence="1">Uncharacterized protein</fullName>
    </submittedName>
</protein>
<organism evidence="1 2">
    <name type="scientific">Favolaschia claudopus</name>
    <dbReference type="NCBI Taxonomy" id="2862362"/>
    <lineage>
        <taxon>Eukaryota</taxon>
        <taxon>Fungi</taxon>
        <taxon>Dikarya</taxon>
        <taxon>Basidiomycota</taxon>
        <taxon>Agaricomycotina</taxon>
        <taxon>Agaricomycetes</taxon>
        <taxon>Agaricomycetidae</taxon>
        <taxon>Agaricales</taxon>
        <taxon>Marasmiineae</taxon>
        <taxon>Mycenaceae</taxon>
        <taxon>Favolaschia</taxon>
    </lineage>
</organism>
<gene>
    <name evidence="1" type="ORF">R3P38DRAFT_3168888</name>
</gene>
<sequence length="164" mass="18982">MIPYTKDLFDFYDNTLTDVCAHDSDLLRNLSRKLSVFSTATFNFGPATVTLPHIDFRNLAWGWCAITALGDFDPDLGGHLVLWDLKLIIRFPPRRHHPYPIRHPSPLQPGLFRWVYNGFRTDKDIDKSAGTSAAEHERRKKDRARRWADGIKMYSVWEGPVKNI</sequence>
<keyword evidence="2" id="KW-1185">Reference proteome</keyword>